<reference evidence="2" key="1">
    <citation type="submission" date="2018-02" db="EMBL/GenBank/DDBJ databases">
        <title>Rhizophora mucronata_Transcriptome.</title>
        <authorList>
            <person name="Meera S.P."/>
            <person name="Sreeshan A."/>
            <person name="Augustine A."/>
        </authorList>
    </citation>
    <scope>NUCLEOTIDE SEQUENCE</scope>
    <source>
        <tissue evidence="2">Leaf</tissue>
    </source>
</reference>
<evidence type="ECO:0000256" key="1">
    <source>
        <dbReference type="SAM" id="MobiDB-lite"/>
    </source>
</evidence>
<dbReference type="EMBL" id="GGEC01014054">
    <property type="protein sequence ID" value="MBW94537.1"/>
    <property type="molecule type" value="Transcribed_RNA"/>
</dbReference>
<name>A0A2P2JM51_RHIMU</name>
<feature type="region of interest" description="Disordered" evidence="1">
    <location>
        <begin position="1"/>
        <end position="35"/>
    </location>
</feature>
<organism evidence="2">
    <name type="scientific">Rhizophora mucronata</name>
    <name type="common">Asiatic mangrove</name>
    <dbReference type="NCBI Taxonomy" id="61149"/>
    <lineage>
        <taxon>Eukaryota</taxon>
        <taxon>Viridiplantae</taxon>
        <taxon>Streptophyta</taxon>
        <taxon>Embryophyta</taxon>
        <taxon>Tracheophyta</taxon>
        <taxon>Spermatophyta</taxon>
        <taxon>Magnoliopsida</taxon>
        <taxon>eudicotyledons</taxon>
        <taxon>Gunneridae</taxon>
        <taxon>Pentapetalae</taxon>
        <taxon>rosids</taxon>
        <taxon>fabids</taxon>
        <taxon>Malpighiales</taxon>
        <taxon>Rhizophoraceae</taxon>
        <taxon>Rhizophora</taxon>
    </lineage>
</organism>
<proteinExistence type="predicted"/>
<sequence length="35" mass="3849">MQSQGFSLLGNQDNLGNQKNGEERRRLAEEMGVAA</sequence>
<dbReference type="AlphaFoldDB" id="A0A2P2JM51"/>
<protein>
    <submittedName>
        <fullName evidence="2">Uncharacterized protein MANES_12G002700</fullName>
    </submittedName>
</protein>
<evidence type="ECO:0000313" key="2">
    <source>
        <dbReference type="EMBL" id="MBW94537.1"/>
    </source>
</evidence>
<feature type="compositionally biased region" description="Basic and acidic residues" evidence="1">
    <location>
        <begin position="20"/>
        <end position="29"/>
    </location>
</feature>
<accession>A0A2P2JM51</accession>
<feature type="compositionally biased region" description="Polar residues" evidence="1">
    <location>
        <begin position="1"/>
        <end position="19"/>
    </location>
</feature>